<dbReference type="PANTHER" id="PTHR12387:SF0">
    <property type="entry name" value="26S PROTEASOME NON-ATPASE REGULATORY SUBUNIT 8"/>
    <property type="match status" value="1"/>
</dbReference>
<proteinExistence type="inferred from homology"/>
<dbReference type="Pfam" id="PF10075">
    <property type="entry name" value="CSN8_PSD8_EIF3K"/>
    <property type="match status" value="1"/>
</dbReference>
<accession>A0A061RHA6</accession>
<protein>
    <submittedName>
        <fullName evidence="4">26S proteasome regulatory subunit N12</fullName>
    </submittedName>
</protein>
<dbReference type="Gene3D" id="1.25.40.990">
    <property type="match status" value="1"/>
</dbReference>
<dbReference type="FunFam" id="1.25.40.990:FF:000001">
    <property type="entry name" value="26S proteasome non-ATPase regulatory subunit"/>
    <property type="match status" value="1"/>
</dbReference>
<dbReference type="AlphaFoldDB" id="A0A061RHA6"/>
<dbReference type="EMBL" id="GBEZ01016092">
    <property type="protein sequence ID" value="JAC70129.1"/>
    <property type="molecule type" value="Transcribed_RNA"/>
</dbReference>
<gene>
    <name evidence="4" type="primary">RPN12</name>
    <name evidence="4" type="ORF">TSPGSL018_4825</name>
</gene>
<organism evidence="4">
    <name type="scientific">Tetraselmis sp. GSL018</name>
    <dbReference type="NCBI Taxonomy" id="582737"/>
    <lineage>
        <taxon>Eukaryota</taxon>
        <taxon>Viridiplantae</taxon>
        <taxon>Chlorophyta</taxon>
        <taxon>core chlorophytes</taxon>
        <taxon>Chlorodendrophyceae</taxon>
        <taxon>Chlorodendrales</taxon>
        <taxon>Chlorodendraceae</taxon>
        <taxon>Tetraselmis</taxon>
    </lineage>
</organism>
<dbReference type="PANTHER" id="PTHR12387">
    <property type="entry name" value="26S PROTEASOME NON-ATPASE REGULATORY SUBUNIT 8"/>
    <property type="match status" value="1"/>
</dbReference>
<dbReference type="GO" id="GO:0008541">
    <property type="term" value="C:proteasome regulatory particle, lid subcomplex"/>
    <property type="evidence" value="ECO:0007669"/>
    <property type="project" value="TreeGrafter"/>
</dbReference>
<dbReference type="GO" id="GO:0005634">
    <property type="term" value="C:nucleus"/>
    <property type="evidence" value="ECO:0007669"/>
    <property type="project" value="TreeGrafter"/>
</dbReference>
<dbReference type="InterPro" id="IPR006746">
    <property type="entry name" value="26S_Psome_Rpn12"/>
</dbReference>
<keyword evidence="2 4" id="KW-0647">Proteasome</keyword>
<evidence type="ECO:0000313" key="4">
    <source>
        <dbReference type="EMBL" id="JAC70129.1"/>
    </source>
</evidence>
<comment type="similarity">
    <text evidence="1">Belongs to the proteasome subunit S14 family.</text>
</comment>
<dbReference type="InterPro" id="IPR033464">
    <property type="entry name" value="CSN8_PSD8_EIF3K"/>
</dbReference>
<sequence length="263" mass="30179">MDFKKTLKECEDFKAHFKKGKYGDCARILPRVKVALSSLEALSPTRENTQLSERELVSAREVLETAVFLSIKLEDNDMFDRNFAQLSNFYTETRNVIKPSSSEQTVVALHLMKLLVENRIAEFHTELELLPAEWHSNDCIKYAVQLEKYLMEGAYHKVLTSSSGVPDPSFNYFMQSLTQTVRDEIANCSEKAYKSLKLSDAKEMMLFGSEEEVRRYAAERGWAVENGRLVFSDRASEAACREVPSLELINYTLTYAKELERIV</sequence>
<evidence type="ECO:0000259" key="3">
    <source>
        <dbReference type="PROSITE" id="PS50250"/>
    </source>
</evidence>
<dbReference type="PROSITE" id="PS50250">
    <property type="entry name" value="PCI"/>
    <property type="match status" value="1"/>
</dbReference>
<evidence type="ECO:0000256" key="2">
    <source>
        <dbReference type="ARBA" id="ARBA00022942"/>
    </source>
</evidence>
<evidence type="ECO:0000256" key="1">
    <source>
        <dbReference type="ARBA" id="ARBA00009627"/>
    </source>
</evidence>
<name>A0A061RHA6_9CHLO</name>
<dbReference type="GO" id="GO:0005829">
    <property type="term" value="C:cytosol"/>
    <property type="evidence" value="ECO:0007669"/>
    <property type="project" value="TreeGrafter"/>
</dbReference>
<reference evidence="4" key="1">
    <citation type="submission" date="2014-05" db="EMBL/GenBank/DDBJ databases">
        <title>The transcriptome of the halophilic microalga Tetraselmis sp. GSL018 isolated from the Great Salt Lake, Utah.</title>
        <authorList>
            <person name="Jinkerson R.E."/>
            <person name="D'Adamo S."/>
            <person name="Posewitz M.C."/>
        </authorList>
    </citation>
    <scope>NUCLEOTIDE SEQUENCE</scope>
    <source>
        <strain evidence="4">GSL018</strain>
    </source>
</reference>
<feature type="domain" description="PCI" evidence="3">
    <location>
        <begin position="77"/>
        <end position="247"/>
    </location>
</feature>
<dbReference type="InterPro" id="IPR000717">
    <property type="entry name" value="PCI_dom"/>
</dbReference>
<dbReference type="GO" id="GO:0043161">
    <property type="term" value="P:proteasome-mediated ubiquitin-dependent protein catabolic process"/>
    <property type="evidence" value="ECO:0007669"/>
    <property type="project" value="TreeGrafter"/>
</dbReference>